<keyword evidence="1" id="KW-0175">Coiled coil</keyword>
<evidence type="ECO:0000256" key="2">
    <source>
        <dbReference type="SAM" id="MobiDB-lite"/>
    </source>
</evidence>
<feature type="region of interest" description="Disordered" evidence="2">
    <location>
        <begin position="585"/>
        <end position="620"/>
    </location>
</feature>
<dbReference type="SUPFAM" id="SSF54106">
    <property type="entry name" value="LysM domain"/>
    <property type="match status" value="1"/>
</dbReference>
<dbReference type="SMART" id="SM00257">
    <property type="entry name" value="LysM"/>
    <property type="match status" value="1"/>
</dbReference>
<evidence type="ECO:0000313" key="6">
    <source>
        <dbReference type="Proteomes" id="UP000019488"/>
    </source>
</evidence>
<dbReference type="OrthoDB" id="2969869at2"/>
<comment type="caution">
    <text evidence="4">The sequence shown here is derived from an EMBL/GenBank/DDBJ whole genome shotgun (WGS) entry which is preliminary data.</text>
</comment>
<feature type="domain" description="LysM" evidence="3">
    <location>
        <begin position="617"/>
        <end position="660"/>
    </location>
</feature>
<evidence type="ECO:0000313" key="4">
    <source>
        <dbReference type="EMBL" id="GAF37300.1"/>
    </source>
</evidence>
<dbReference type="Proteomes" id="UP000019488">
    <property type="component" value="Unassembled WGS sequence"/>
</dbReference>
<accession>X0QFA3</accession>
<dbReference type="RefSeq" id="WP_035180493.1">
    <property type="nucleotide sequence ID" value="NZ_AZFY01000017.1"/>
</dbReference>
<feature type="coiled-coil region" evidence="1">
    <location>
        <begin position="310"/>
        <end position="411"/>
    </location>
</feature>
<dbReference type="Pfam" id="PF01476">
    <property type="entry name" value="LysM"/>
    <property type="match status" value="1"/>
</dbReference>
<dbReference type="PATRIC" id="fig|1423743.5.peg.1153"/>
<sequence>MTTAADVVKSAYNSALSILESVQAAYDQANNDYLKSLNDVADGKRLSIDESSHSLLAQYTVGKSPYIGSQYTVPYNGGYLISYASGSDTVYQMMDSSMKYVSKMTITDGGHGSSFGVDGSGNIWAVVKHDGYQISKFPYQAGQTIAASSLTSLFNSEGLLRVNYDTNNNLVGYTTADSYCICDPGNLSSPKNTISISTMGFTIGEQTWQSQSLSYPYVFWQSGAYSSNSDPATVGCYNVETNTQEFVKTYNTDSYGMKYGDNEPEGIYSTGSAILVTFNNNNNGSNAINYLFSIPTVTADSSTNTKLDDLNRLKKSLADAQSAYNSAKSDYQKYQQTAQAVTKDTAKVKSATKAVTAAQKKVTATNKKLTALKKEYAKATGSKKKALAKQIAAAEKTLASQKKALTKAKKTETSAKSKLSKAKKAKPSLAAEKLLQRAILKKAISAAVMAETGGKDVTWITPFNPGSKESYAVLWPDSEDFSETVNVNETAVIKHTPINTVTQAGTESIAIGGALIGEVGDVPTLVKKFERVRKWAENTAEVELHGQTSFAHSIISAIDKPHDTDVDNQVPLSITLQKVDWADSNVKKKKNASKNKGKAKKKSGSGHKQNSSKSSVKTVTTKSGDTYYKFSLKYNVSVSQLRKWNKYPDRSIPVGVKLRVK</sequence>
<dbReference type="PROSITE" id="PS51782">
    <property type="entry name" value="LYSM"/>
    <property type="match status" value="1"/>
</dbReference>
<feature type="compositionally biased region" description="Low complexity" evidence="2">
    <location>
        <begin position="611"/>
        <end position="620"/>
    </location>
</feature>
<dbReference type="CDD" id="cd00118">
    <property type="entry name" value="LysM"/>
    <property type="match status" value="1"/>
</dbReference>
<keyword evidence="7" id="KW-1185">Reference proteome</keyword>
<proteinExistence type="predicted"/>
<evidence type="ECO:0000259" key="3">
    <source>
        <dbReference type="PROSITE" id="PS51782"/>
    </source>
</evidence>
<dbReference type="AlphaFoldDB" id="X0QFA3"/>
<organism evidence="4 6">
    <name type="scientific">Lentilactobacillus farraginis DSM 18382 = JCM 14108</name>
    <dbReference type="NCBI Taxonomy" id="1423743"/>
    <lineage>
        <taxon>Bacteria</taxon>
        <taxon>Bacillati</taxon>
        <taxon>Bacillota</taxon>
        <taxon>Bacilli</taxon>
        <taxon>Lactobacillales</taxon>
        <taxon>Lactobacillaceae</taxon>
        <taxon>Lentilactobacillus</taxon>
    </lineage>
</organism>
<gene>
    <name evidence="5" type="ORF">FD41_GL001117</name>
    <name evidence="4" type="ORF">JCM14108_2323</name>
</gene>
<dbReference type="InterPro" id="IPR018392">
    <property type="entry name" value="LysM"/>
</dbReference>
<dbReference type="EMBL" id="AZFY01000017">
    <property type="protein sequence ID" value="KRM11942.1"/>
    <property type="molecule type" value="Genomic_DNA"/>
</dbReference>
<dbReference type="eggNOG" id="COG1388">
    <property type="taxonomic scope" value="Bacteria"/>
</dbReference>
<protein>
    <submittedName>
        <fullName evidence="5">Minor structural protein gp89</fullName>
    </submittedName>
    <submittedName>
        <fullName evidence="4">Phage protein</fullName>
    </submittedName>
</protein>
<dbReference type="Proteomes" id="UP000051966">
    <property type="component" value="Unassembled WGS sequence"/>
</dbReference>
<dbReference type="EMBL" id="BAKI01000029">
    <property type="protein sequence ID" value="GAF37300.1"/>
    <property type="molecule type" value="Genomic_DNA"/>
</dbReference>
<evidence type="ECO:0000256" key="1">
    <source>
        <dbReference type="SAM" id="Coils"/>
    </source>
</evidence>
<evidence type="ECO:0000313" key="5">
    <source>
        <dbReference type="EMBL" id="KRM11942.1"/>
    </source>
</evidence>
<reference evidence="5 7" key="2">
    <citation type="journal article" date="2015" name="Genome Announc.">
        <title>Expanding the biotechnology potential of lactobacilli through comparative genomics of 213 strains and associated genera.</title>
        <authorList>
            <person name="Sun Z."/>
            <person name="Harris H.M."/>
            <person name="McCann A."/>
            <person name="Guo C."/>
            <person name="Argimon S."/>
            <person name="Zhang W."/>
            <person name="Yang X."/>
            <person name="Jeffery I.B."/>
            <person name="Cooney J.C."/>
            <person name="Kagawa T.F."/>
            <person name="Liu W."/>
            <person name="Song Y."/>
            <person name="Salvetti E."/>
            <person name="Wrobel A."/>
            <person name="Rasinkangas P."/>
            <person name="Parkhill J."/>
            <person name="Rea M.C."/>
            <person name="O'Sullivan O."/>
            <person name="Ritari J."/>
            <person name="Douillard F.P."/>
            <person name="Paul Ross R."/>
            <person name="Yang R."/>
            <person name="Briner A.E."/>
            <person name="Felis G.E."/>
            <person name="de Vos W.M."/>
            <person name="Barrangou R."/>
            <person name="Klaenhammer T.R."/>
            <person name="Caufield P.W."/>
            <person name="Cui Y."/>
            <person name="Zhang H."/>
            <person name="O'Toole P.W."/>
        </authorList>
    </citation>
    <scope>NUCLEOTIDE SEQUENCE [LARGE SCALE GENOMIC DNA]</scope>
    <source>
        <strain evidence="5 7">DSM 18382</strain>
    </source>
</reference>
<feature type="compositionally biased region" description="Basic residues" evidence="2">
    <location>
        <begin position="587"/>
        <end position="605"/>
    </location>
</feature>
<reference evidence="4" key="1">
    <citation type="journal article" date="2014" name="Genome Announc.">
        <title>Draft Genome Sequences of Two Lactobacillus Strains, L. farraginis JCM 14108T and L. composti JCM 14202T, Isolated from Compost of Distilled Shochu Residue.</title>
        <authorList>
            <person name="Yuki M."/>
            <person name="Oshima K."/>
            <person name="Suda W."/>
            <person name="Kitahara M."/>
            <person name="Kitamura K."/>
            <person name="Iida T."/>
            <person name="Hattori M."/>
            <person name="Ohkuma M."/>
        </authorList>
    </citation>
    <scope>NUCLEOTIDE SEQUENCE [LARGE SCALE GENOMIC DNA]</scope>
    <source>
        <strain evidence="4">JCM 14108</strain>
    </source>
</reference>
<dbReference type="Gene3D" id="3.10.350.10">
    <property type="entry name" value="LysM domain"/>
    <property type="match status" value="1"/>
</dbReference>
<dbReference type="STRING" id="1423743.FD41_GL001117"/>
<name>X0QFA3_9LACO</name>
<dbReference type="InterPro" id="IPR036779">
    <property type="entry name" value="LysM_dom_sf"/>
</dbReference>
<evidence type="ECO:0000313" key="7">
    <source>
        <dbReference type="Proteomes" id="UP000051966"/>
    </source>
</evidence>